<accession>C9KL04</accession>
<comment type="caution">
    <text evidence="1">The sequence shown here is derived from an EMBL/GenBank/DDBJ whole genome shotgun (WGS) entry which is preliminary data.</text>
</comment>
<evidence type="ECO:0000313" key="2">
    <source>
        <dbReference type="Proteomes" id="UP000003671"/>
    </source>
</evidence>
<organism evidence="1 2">
    <name type="scientific">Mitsuokella multacida DSM 20544</name>
    <dbReference type="NCBI Taxonomy" id="500635"/>
    <lineage>
        <taxon>Bacteria</taxon>
        <taxon>Bacillati</taxon>
        <taxon>Bacillota</taxon>
        <taxon>Negativicutes</taxon>
        <taxon>Selenomonadales</taxon>
        <taxon>Selenomonadaceae</taxon>
        <taxon>Mitsuokella</taxon>
    </lineage>
</organism>
<dbReference type="AlphaFoldDB" id="C9KL04"/>
<sequence length="46" mass="5415">MKPASLFYFYFIKDSSASQFLRGTDDTFLKKQILRLLWLDKGKAIL</sequence>
<dbReference type="HOGENOM" id="CLU_3185887_0_0_9"/>
<gene>
    <name evidence="1" type="ORF">MITSMUL_03857</name>
</gene>
<dbReference type="STRING" id="500635.MITSMUL_03857"/>
<evidence type="ECO:0000313" key="1">
    <source>
        <dbReference type="EMBL" id="EEX69804.1"/>
    </source>
</evidence>
<dbReference type="Proteomes" id="UP000003671">
    <property type="component" value="Unassembled WGS sequence"/>
</dbReference>
<dbReference type="EMBL" id="ABWK02000009">
    <property type="protein sequence ID" value="EEX69804.1"/>
    <property type="molecule type" value="Genomic_DNA"/>
</dbReference>
<keyword evidence="2" id="KW-1185">Reference proteome</keyword>
<proteinExistence type="predicted"/>
<reference evidence="1" key="1">
    <citation type="submission" date="2009-09" db="EMBL/GenBank/DDBJ databases">
        <authorList>
            <person name="Weinstock G."/>
            <person name="Sodergren E."/>
            <person name="Clifton S."/>
            <person name="Fulton L."/>
            <person name="Fulton B."/>
            <person name="Courtney L."/>
            <person name="Fronick C."/>
            <person name="Harrison M."/>
            <person name="Strong C."/>
            <person name="Farmer C."/>
            <person name="Delahaunty K."/>
            <person name="Markovic C."/>
            <person name="Hall O."/>
            <person name="Minx P."/>
            <person name="Tomlinson C."/>
            <person name="Mitreva M."/>
            <person name="Nelson J."/>
            <person name="Hou S."/>
            <person name="Wollam A."/>
            <person name="Pepin K.H."/>
            <person name="Johnson M."/>
            <person name="Bhonagiri V."/>
            <person name="Nash W.E."/>
            <person name="Warren W."/>
            <person name="Chinwalla A."/>
            <person name="Mardis E.R."/>
            <person name="Wilson R.K."/>
        </authorList>
    </citation>
    <scope>NUCLEOTIDE SEQUENCE [LARGE SCALE GENOMIC DNA]</scope>
    <source>
        <strain evidence="1">DSM 20544</strain>
    </source>
</reference>
<name>C9KL04_9FIRM</name>
<protein>
    <submittedName>
        <fullName evidence="1">Uncharacterized protein</fullName>
    </submittedName>
</protein>